<accession>A0ABW3GJ90</accession>
<dbReference type="Proteomes" id="UP001597106">
    <property type="component" value="Unassembled WGS sequence"/>
</dbReference>
<dbReference type="EMBL" id="JBHTJW010000003">
    <property type="protein sequence ID" value="MFD0930681.1"/>
    <property type="molecule type" value="Genomic_DNA"/>
</dbReference>
<reference evidence="2" key="1">
    <citation type="journal article" date="2019" name="Int. J. Syst. Evol. Microbiol.">
        <title>The Global Catalogue of Microorganisms (GCM) 10K type strain sequencing project: providing services to taxonomists for standard genome sequencing and annotation.</title>
        <authorList>
            <consortium name="The Broad Institute Genomics Platform"/>
            <consortium name="The Broad Institute Genome Sequencing Center for Infectious Disease"/>
            <person name="Wu L."/>
            <person name="Ma J."/>
        </authorList>
    </citation>
    <scope>NUCLEOTIDE SEQUENCE [LARGE SCALE GENOMIC DNA]</scope>
    <source>
        <strain evidence="2">CCUG 59685</strain>
    </source>
</reference>
<comment type="caution">
    <text evidence="1">The sequence shown here is derived from an EMBL/GenBank/DDBJ whole genome shotgun (WGS) entry which is preliminary data.</text>
</comment>
<evidence type="ECO:0008006" key="3">
    <source>
        <dbReference type="Google" id="ProtNLM"/>
    </source>
</evidence>
<proteinExistence type="predicted"/>
<gene>
    <name evidence="1" type="ORF">ACFQ1T_12915</name>
</gene>
<dbReference type="RefSeq" id="WP_228518658.1">
    <property type="nucleotide sequence ID" value="NZ_JBHTJW010000003.1"/>
</dbReference>
<evidence type="ECO:0000313" key="2">
    <source>
        <dbReference type="Proteomes" id="UP001597106"/>
    </source>
</evidence>
<evidence type="ECO:0000313" key="1">
    <source>
        <dbReference type="EMBL" id="MFD0930681.1"/>
    </source>
</evidence>
<protein>
    <recommendedName>
        <fullName evidence="3">Integrase</fullName>
    </recommendedName>
</protein>
<sequence>MAKRSGKYLYSIRSANGVLVENLQVYGKSRAEADEKIRQMYWRCEILSCKLVADLDTRAPNLKMQWVRPAPRAAG</sequence>
<keyword evidence="2" id="KW-1185">Reference proteome</keyword>
<name>A0ABW3GJ90_9PROT</name>
<organism evidence="1 2">
    <name type="scientific">Methylophilus glucosoxydans</name>
    <dbReference type="NCBI Taxonomy" id="752553"/>
    <lineage>
        <taxon>Bacteria</taxon>
        <taxon>Pseudomonadati</taxon>
        <taxon>Pseudomonadota</taxon>
        <taxon>Betaproteobacteria</taxon>
        <taxon>Nitrosomonadales</taxon>
        <taxon>Methylophilaceae</taxon>
        <taxon>Methylophilus</taxon>
    </lineage>
</organism>